<dbReference type="Gene3D" id="3.40.50.620">
    <property type="entry name" value="HUPs"/>
    <property type="match status" value="1"/>
</dbReference>
<organism evidence="12 13">
    <name type="scientific">Sulfoacidibacillus thermotolerans</name>
    <name type="common">Acidibacillus sulfuroxidans</name>
    <dbReference type="NCBI Taxonomy" id="1765684"/>
    <lineage>
        <taxon>Bacteria</taxon>
        <taxon>Bacillati</taxon>
        <taxon>Bacillota</taxon>
        <taxon>Bacilli</taxon>
        <taxon>Bacillales</taxon>
        <taxon>Alicyclobacillaceae</taxon>
        <taxon>Sulfoacidibacillus</taxon>
    </lineage>
</organism>
<evidence type="ECO:0000256" key="10">
    <source>
        <dbReference type="HAMAP-Rule" id="MF_00244"/>
    </source>
</evidence>
<evidence type="ECO:0000256" key="9">
    <source>
        <dbReference type="ARBA" id="ARBA00048721"/>
    </source>
</evidence>
<evidence type="ECO:0000256" key="2">
    <source>
        <dbReference type="ARBA" id="ARBA00005019"/>
    </source>
</evidence>
<dbReference type="PANTHER" id="PTHR39321:SF3">
    <property type="entry name" value="PHOSPHOPANTETHEINE ADENYLYLTRANSFERASE"/>
    <property type="match status" value="1"/>
</dbReference>
<proteinExistence type="inferred from homology"/>
<accession>A0A2U3D7F5</accession>
<evidence type="ECO:0000256" key="7">
    <source>
        <dbReference type="ARBA" id="ARBA00022840"/>
    </source>
</evidence>
<dbReference type="SUPFAM" id="SSF52374">
    <property type="entry name" value="Nucleotidylyl transferase"/>
    <property type="match status" value="1"/>
</dbReference>
<dbReference type="EC" id="2.7.7.18" evidence="10"/>
<keyword evidence="8 10" id="KW-0520">NAD</keyword>
<dbReference type="Pfam" id="PF01467">
    <property type="entry name" value="CTP_transf_like"/>
    <property type="match status" value="1"/>
</dbReference>
<keyword evidence="6 10" id="KW-0547">Nucleotide-binding</keyword>
<evidence type="ECO:0000256" key="6">
    <source>
        <dbReference type="ARBA" id="ARBA00022741"/>
    </source>
</evidence>
<dbReference type="Proteomes" id="UP000245380">
    <property type="component" value="Unassembled WGS sequence"/>
</dbReference>
<evidence type="ECO:0000256" key="4">
    <source>
        <dbReference type="ARBA" id="ARBA00022679"/>
    </source>
</evidence>
<dbReference type="NCBIfam" id="TIGR00482">
    <property type="entry name" value="nicotinate (nicotinamide) nucleotide adenylyltransferase"/>
    <property type="match status" value="1"/>
</dbReference>
<keyword evidence="7 10" id="KW-0067">ATP-binding</keyword>
<dbReference type="CDD" id="cd02165">
    <property type="entry name" value="NMNAT"/>
    <property type="match status" value="1"/>
</dbReference>
<dbReference type="GO" id="GO:0005524">
    <property type="term" value="F:ATP binding"/>
    <property type="evidence" value="ECO:0007669"/>
    <property type="project" value="UniProtKB-KW"/>
</dbReference>
<comment type="caution">
    <text evidence="12">The sequence shown here is derived from an EMBL/GenBank/DDBJ whole genome shotgun (WGS) entry which is preliminary data.</text>
</comment>
<evidence type="ECO:0000313" key="12">
    <source>
        <dbReference type="EMBL" id="PWI57191.1"/>
    </source>
</evidence>
<feature type="domain" description="Cytidyltransferase-like" evidence="11">
    <location>
        <begin position="5"/>
        <end position="170"/>
    </location>
</feature>
<dbReference type="NCBIfam" id="TIGR00125">
    <property type="entry name" value="cyt_tran_rel"/>
    <property type="match status" value="1"/>
</dbReference>
<evidence type="ECO:0000259" key="11">
    <source>
        <dbReference type="Pfam" id="PF01467"/>
    </source>
</evidence>
<gene>
    <name evidence="10" type="primary">nadD</name>
    <name evidence="12" type="ORF">BM613_10005</name>
</gene>
<evidence type="ECO:0000313" key="13">
    <source>
        <dbReference type="Proteomes" id="UP000245380"/>
    </source>
</evidence>
<dbReference type="GO" id="GO:0009435">
    <property type="term" value="P:NAD+ biosynthetic process"/>
    <property type="evidence" value="ECO:0007669"/>
    <property type="project" value="UniProtKB-UniRule"/>
</dbReference>
<keyword evidence="5 10" id="KW-0548">Nucleotidyltransferase</keyword>
<dbReference type="GO" id="GO:0004515">
    <property type="term" value="F:nicotinate-nucleotide adenylyltransferase activity"/>
    <property type="evidence" value="ECO:0007669"/>
    <property type="project" value="UniProtKB-UniRule"/>
</dbReference>
<keyword evidence="4 10" id="KW-0808">Transferase</keyword>
<dbReference type="RefSeq" id="WP_109431053.1">
    <property type="nucleotide sequence ID" value="NZ_MPDK01000017.1"/>
</dbReference>
<dbReference type="UniPathway" id="UPA00253">
    <property type="reaction ID" value="UER00332"/>
</dbReference>
<dbReference type="InterPro" id="IPR004821">
    <property type="entry name" value="Cyt_trans-like"/>
</dbReference>
<name>A0A2U3D7F5_SULT2</name>
<dbReference type="InterPro" id="IPR005248">
    <property type="entry name" value="NadD/NMNAT"/>
</dbReference>
<dbReference type="EMBL" id="MPDK01000017">
    <property type="protein sequence ID" value="PWI57191.1"/>
    <property type="molecule type" value="Genomic_DNA"/>
</dbReference>
<keyword evidence="13" id="KW-1185">Reference proteome</keyword>
<evidence type="ECO:0000256" key="5">
    <source>
        <dbReference type="ARBA" id="ARBA00022695"/>
    </source>
</evidence>
<evidence type="ECO:0000256" key="8">
    <source>
        <dbReference type="ARBA" id="ARBA00023027"/>
    </source>
</evidence>
<comment type="pathway">
    <text evidence="2 10">Cofactor biosynthesis; NAD(+) biosynthesis; deamido-NAD(+) from nicotinate D-ribonucleotide: step 1/1.</text>
</comment>
<keyword evidence="3 10" id="KW-0662">Pyridine nucleotide biosynthesis</keyword>
<comment type="catalytic activity">
    <reaction evidence="9 10">
        <text>nicotinate beta-D-ribonucleotide + ATP + H(+) = deamido-NAD(+) + diphosphate</text>
        <dbReference type="Rhea" id="RHEA:22860"/>
        <dbReference type="ChEBI" id="CHEBI:15378"/>
        <dbReference type="ChEBI" id="CHEBI:30616"/>
        <dbReference type="ChEBI" id="CHEBI:33019"/>
        <dbReference type="ChEBI" id="CHEBI:57502"/>
        <dbReference type="ChEBI" id="CHEBI:58437"/>
        <dbReference type="EC" id="2.7.7.18"/>
    </reaction>
</comment>
<sequence>MRIGLFGGTFDPPHVGHLMIAQIASEAAQLDRVDFIPAAMPPHKLFQVMTDASVRLEMVRLAVTDFADFDVNPLECERPGPSYTVDTVRAYRERYPQDELFLLLGEDMYNDFAQWKDAALIAKEVTLIVAPRPEQSMQDMKRESPKHISNVKVIHLEMPALDLSSSWLRKRLVAGLRVDPLLPREVAKWIAKTGVYNS</sequence>
<evidence type="ECO:0000256" key="1">
    <source>
        <dbReference type="ARBA" id="ARBA00002324"/>
    </source>
</evidence>
<reference evidence="12 13" key="1">
    <citation type="submission" date="2016-11" db="EMBL/GenBank/DDBJ databases">
        <title>Comparative genomics of Acidibacillus ferroxidans species.</title>
        <authorList>
            <person name="Oliveira G."/>
            <person name="Nunes G."/>
            <person name="Oliveira R."/>
            <person name="Araujo F."/>
            <person name="Salim A."/>
            <person name="Scholte L."/>
            <person name="Morais D."/>
            <person name="Nancucheo I."/>
            <person name="Johnson D.B."/>
            <person name="Grail B."/>
            <person name="Bittencourt J."/>
            <person name="Valadares R."/>
        </authorList>
    </citation>
    <scope>NUCLEOTIDE SEQUENCE [LARGE SCALE GENOMIC DNA]</scope>
    <source>
        <strain evidence="12 13">Y002</strain>
    </source>
</reference>
<comment type="function">
    <text evidence="1 10">Catalyzes the reversible adenylation of nicotinate mononucleotide (NaMN) to nicotinic acid adenine dinucleotide (NaAD).</text>
</comment>
<dbReference type="InterPro" id="IPR014729">
    <property type="entry name" value="Rossmann-like_a/b/a_fold"/>
</dbReference>
<dbReference type="OrthoDB" id="5295945at2"/>
<evidence type="ECO:0000256" key="3">
    <source>
        <dbReference type="ARBA" id="ARBA00022642"/>
    </source>
</evidence>
<protein>
    <recommendedName>
        <fullName evidence="10">Probable nicotinate-nucleotide adenylyltransferase</fullName>
        <ecNumber evidence="10">2.7.7.18</ecNumber>
    </recommendedName>
    <alternativeName>
        <fullName evidence="10">Deamido-NAD(+) diphosphorylase</fullName>
    </alternativeName>
    <alternativeName>
        <fullName evidence="10">Deamido-NAD(+) pyrophosphorylase</fullName>
    </alternativeName>
    <alternativeName>
        <fullName evidence="10">Nicotinate mononucleotide adenylyltransferase</fullName>
        <shortName evidence="10">NaMN adenylyltransferase</shortName>
    </alternativeName>
</protein>
<comment type="similarity">
    <text evidence="10">Belongs to the NadD family.</text>
</comment>
<dbReference type="AlphaFoldDB" id="A0A2U3D7F5"/>
<dbReference type="NCBIfam" id="NF000840">
    <property type="entry name" value="PRK00071.1-3"/>
    <property type="match status" value="1"/>
</dbReference>
<dbReference type="PANTHER" id="PTHR39321">
    <property type="entry name" value="NICOTINATE-NUCLEOTIDE ADENYLYLTRANSFERASE-RELATED"/>
    <property type="match status" value="1"/>
</dbReference>
<dbReference type="HAMAP" id="MF_00244">
    <property type="entry name" value="NaMN_adenylyltr"/>
    <property type="match status" value="1"/>
</dbReference>